<feature type="coiled-coil region" evidence="1">
    <location>
        <begin position="40"/>
        <end position="71"/>
    </location>
</feature>
<proteinExistence type="predicted"/>
<evidence type="ECO:0000313" key="2">
    <source>
        <dbReference type="EMBL" id="KAF3283207.1"/>
    </source>
</evidence>
<dbReference type="EMBL" id="JAABOJ010000011">
    <property type="protein sequence ID" value="KAF3283207.1"/>
    <property type="molecule type" value="Genomic_DNA"/>
</dbReference>
<dbReference type="Gene3D" id="1.25.40.10">
    <property type="entry name" value="Tetratricopeptide repeat domain"/>
    <property type="match status" value="1"/>
</dbReference>
<comment type="caution">
    <text evidence="2">The sequence shown here is derived from an EMBL/GenBank/DDBJ whole genome shotgun (WGS) entry which is preliminary data.</text>
</comment>
<name>A0A7C8RE31_ORBOL</name>
<dbReference type="AlphaFoldDB" id="A0A7C8RE31"/>
<protein>
    <submittedName>
        <fullName evidence="2">Uncharacterized protein</fullName>
    </submittedName>
</protein>
<dbReference type="InterPro" id="IPR011990">
    <property type="entry name" value="TPR-like_helical_dom_sf"/>
</dbReference>
<dbReference type="Proteomes" id="UP000474640">
    <property type="component" value="Unassembled WGS sequence"/>
</dbReference>
<keyword evidence="1" id="KW-0175">Coiled coil</keyword>
<accession>A0A7C8RE31</accession>
<organism evidence="2 3">
    <name type="scientific">Orbilia oligospora</name>
    <name type="common">Nematode-trapping fungus</name>
    <name type="synonym">Arthrobotrys oligospora</name>
    <dbReference type="NCBI Taxonomy" id="2813651"/>
    <lineage>
        <taxon>Eukaryota</taxon>
        <taxon>Fungi</taxon>
        <taxon>Dikarya</taxon>
        <taxon>Ascomycota</taxon>
        <taxon>Pezizomycotina</taxon>
        <taxon>Orbiliomycetes</taxon>
        <taxon>Orbiliales</taxon>
        <taxon>Orbiliaceae</taxon>
        <taxon>Orbilia</taxon>
    </lineage>
</organism>
<gene>
    <name evidence="2" type="ORF">TWF970_001185</name>
</gene>
<reference evidence="2 3" key="1">
    <citation type="submission" date="2020-01" db="EMBL/GenBank/DDBJ databases">
        <authorList>
            <person name="Palmer J.M."/>
        </authorList>
    </citation>
    <scope>NUCLEOTIDE SEQUENCE [LARGE SCALE GENOMIC DNA]</scope>
    <source>
        <strain evidence="2 3">TWF970</strain>
    </source>
</reference>
<sequence length="676" mass="75051">MPTTPKAMEDGTPDEGEQSLGQHLKVGELEHNLQRERFGLQATKLEYELAEEQATSKMKELEHELEALKGMSLLPAHFSHNQNGGGVTEPIHSKDSMKITAGKSQDHLSDQVKSNSKLELDHNGSQVLPEHKTGCSSHEISAADANCCSPALSTVTDKAPSARAGCANETNATSGLKVPDLTIKYCRELDLPEDGIESSFLDMPLDQLYEIESDLQLNTEAAVDIQETRLLGSIYYFIFLSTGAKEHITEAITATEKIVADTNTNDLNYISYLKNLITLLVKKYECTYSITDLDQAILRAEEILTLNHCDWYSQINDLISLKQVKYLYMGSDSALELEETMLNYNVMMTTRSKAASISTSVFNVHRSHHKKFENTGDINHLEKAIQVCEENVAATWYPQDKARALGNLSIYLFDKFNRTGNLDEIHRVIKTSEEALKVSEMGSREHPERASLLTNFSTFLAVRYNRTGDLEDLQKAIKTGHEALGTHQESNIYSKVGVSLGVLTSLLVQKFCRTNDVDDLEQAIAAGEEASAIQLLDGLDATIILTNLAASYQLKYEGIGNYKDLQMAVEKGEDALAATPIDKPQRTALLSVLNDIYILKFRHTGDPKDLQKSIEAGEEAVAGTHHNDREIGNGVINLAMSFRKSSQPVRRGGKGISCRTKETHYFSKVRYSYARC</sequence>
<evidence type="ECO:0000313" key="3">
    <source>
        <dbReference type="Proteomes" id="UP000474640"/>
    </source>
</evidence>
<dbReference type="OrthoDB" id="9991317at2759"/>
<evidence type="ECO:0000256" key="1">
    <source>
        <dbReference type="SAM" id="Coils"/>
    </source>
</evidence>